<name>A0A0M2PSZ6_PROHO</name>
<comment type="caution">
    <text evidence="1">The sequence shown here is derived from an EMBL/GenBank/DDBJ whole genome shotgun (WGS) entry which is preliminary data.</text>
</comment>
<protein>
    <submittedName>
        <fullName evidence="1">Uncharacterized protein</fullName>
    </submittedName>
</protein>
<evidence type="ECO:0000313" key="2">
    <source>
        <dbReference type="Proteomes" id="UP000034681"/>
    </source>
</evidence>
<dbReference type="AlphaFoldDB" id="A0A0M2PSZ6"/>
<dbReference type="EMBL" id="AJTX02000010">
    <property type="protein sequence ID" value="KKI98287.1"/>
    <property type="molecule type" value="Genomic_DNA"/>
</dbReference>
<evidence type="ECO:0000313" key="1">
    <source>
        <dbReference type="EMBL" id="KKI98287.1"/>
    </source>
</evidence>
<accession>A0A0M2PSZ6</accession>
<proteinExistence type="predicted"/>
<gene>
    <name evidence="1" type="ORF">PROH_21055</name>
</gene>
<keyword evidence="2" id="KW-1185">Reference proteome</keyword>
<dbReference type="Proteomes" id="UP000034681">
    <property type="component" value="Unassembled WGS sequence"/>
</dbReference>
<organism evidence="1 2">
    <name type="scientific">Prochlorothrix hollandica PCC 9006 = CALU 1027</name>
    <dbReference type="NCBI Taxonomy" id="317619"/>
    <lineage>
        <taxon>Bacteria</taxon>
        <taxon>Bacillati</taxon>
        <taxon>Cyanobacteriota</taxon>
        <taxon>Cyanophyceae</taxon>
        <taxon>Prochlorotrichales</taxon>
        <taxon>Prochlorotrichaceae</taxon>
        <taxon>Prochlorothrix</taxon>
    </lineage>
</organism>
<sequence>MGNCQYIYTKGCTALQAGDWVALYEPPSKYAHDRGLLLCETSADHWLLWVPDHGEVELCLRQVCPTS</sequence>
<reference evidence="1" key="1">
    <citation type="submission" date="2012-04" db="EMBL/GenBank/DDBJ databases">
        <authorList>
            <person name="Borisov I.G."/>
            <person name="Ivanikova N.V."/>
            <person name="Pinevich A.V."/>
        </authorList>
    </citation>
    <scope>NUCLEOTIDE SEQUENCE</scope>
    <source>
        <strain evidence="1">CALU 1027</strain>
    </source>
</reference>